<dbReference type="SMART" id="SM00422">
    <property type="entry name" value="HTH_MERR"/>
    <property type="match status" value="2"/>
</dbReference>
<keyword evidence="1" id="KW-0678">Repressor</keyword>
<evidence type="ECO:0000313" key="7">
    <source>
        <dbReference type="Proteomes" id="UP000199433"/>
    </source>
</evidence>
<proteinExistence type="predicted"/>
<dbReference type="OrthoDB" id="6006at2"/>
<dbReference type="STRING" id="426701.SAMN04488098_100637"/>
<evidence type="ECO:0000313" key="6">
    <source>
        <dbReference type="EMBL" id="SDJ88032.1"/>
    </source>
</evidence>
<dbReference type="EMBL" id="FNFK01000006">
    <property type="protein sequence ID" value="SDJ88032.1"/>
    <property type="molecule type" value="Genomic_DNA"/>
</dbReference>
<dbReference type="PRINTS" id="PR00040">
    <property type="entry name" value="HTHMERR"/>
</dbReference>
<dbReference type="SUPFAM" id="SSF46955">
    <property type="entry name" value="Putative DNA-binding domain"/>
    <property type="match status" value="2"/>
</dbReference>
<dbReference type="InterPro" id="IPR000551">
    <property type="entry name" value="MerR-type_HTH_dom"/>
</dbReference>
<keyword evidence="7" id="KW-1185">Reference proteome</keyword>
<feature type="domain" description="HTH merR-type" evidence="5">
    <location>
        <begin position="1"/>
        <end position="50"/>
    </location>
</feature>
<evidence type="ECO:0000256" key="2">
    <source>
        <dbReference type="ARBA" id="ARBA00023015"/>
    </source>
</evidence>
<accession>A0A1G8XBT1</accession>
<dbReference type="Proteomes" id="UP000199433">
    <property type="component" value="Unassembled WGS sequence"/>
</dbReference>
<protein>
    <submittedName>
        <fullName evidence="6">DNA-binding transcriptional regulator, MerR family</fullName>
    </submittedName>
</protein>
<dbReference type="Pfam" id="PF00376">
    <property type="entry name" value="MerR"/>
    <property type="match status" value="1"/>
</dbReference>
<feature type="domain" description="HTH merR-type" evidence="5">
    <location>
        <begin position="119"/>
        <end position="188"/>
    </location>
</feature>
<dbReference type="GO" id="GO:0003700">
    <property type="term" value="F:DNA-binding transcription factor activity"/>
    <property type="evidence" value="ECO:0007669"/>
    <property type="project" value="InterPro"/>
</dbReference>
<gene>
    <name evidence="6" type="ORF">SAMN04488098_100637</name>
</gene>
<dbReference type="PANTHER" id="PTHR30204:SF69">
    <property type="entry name" value="MERR-FAMILY TRANSCRIPTIONAL REGULATOR"/>
    <property type="match status" value="1"/>
</dbReference>
<evidence type="ECO:0000256" key="3">
    <source>
        <dbReference type="ARBA" id="ARBA00023125"/>
    </source>
</evidence>
<dbReference type="InterPro" id="IPR009061">
    <property type="entry name" value="DNA-bd_dom_put_sf"/>
</dbReference>
<sequence>MRGIDIARACDISTSTLKHYEEWGLVPEIPRTDSGYRNYTDSHLAYFKCIVKMNIGYGMGLVKEIMPLIQQKKFLQALWKVNAAQASLHRERIQAEQVIHMLDTDDIGWIDQIRKRNEVYTIGEVAEIAGVRTSALRHWEKERLIDPKRDPESGYRLYTQAEVKRVLIIRTVSRAAWSLDIVREVLAGTDVENLQRTREMAIESLTYIDQSLIAGMKGISNLTQLIDSLAVPGDEWATENLGSYGYFR</sequence>
<dbReference type="Pfam" id="PF13411">
    <property type="entry name" value="MerR_1"/>
    <property type="match status" value="1"/>
</dbReference>
<dbReference type="PROSITE" id="PS50937">
    <property type="entry name" value="HTH_MERR_2"/>
    <property type="match status" value="2"/>
</dbReference>
<evidence type="ECO:0000259" key="5">
    <source>
        <dbReference type="PROSITE" id="PS50937"/>
    </source>
</evidence>
<dbReference type="PANTHER" id="PTHR30204">
    <property type="entry name" value="REDOX-CYCLING DRUG-SENSING TRANSCRIPTIONAL ACTIVATOR SOXR"/>
    <property type="match status" value="1"/>
</dbReference>
<dbReference type="RefSeq" id="WP_091265154.1">
    <property type="nucleotide sequence ID" value="NZ_FNFK01000006.1"/>
</dbReference>
<keyword evidence="3 6" id="KW-0238">DNA-binding</keyword>
<dbReference type="InterPro" id="IPR047057">
    <property type="entry name" value="MerR_fam"/>
</dbReference>
<dbReference type="Gene3D" id="1.10.1660.10">
    <property type="match status" value="2"/>
</dbReference>
<keyword evidence="2" id="KW-0805">Transcription regulation</keyword>
<dbReference type="AlphaFoldDB" id="A0A1G8XBT1"/>
<organism evidence="6 7">
    <name type="scientific">Alkalibacterium thalassium</name>
    <dbReference type="NCBI Taxonomy" id="426701"/>
    <lineage>
        <taxon>Bacteria</taxon>
        <taxon>Bacillati</taxon>
        <taxon>Bacillota</taxon>
        <taxon>Bacilli</taxon>
        <taxon>Lactobacillales</taxon>
        <taxon>Carnobacteriaceae</taxon>
        <taxon>Alkalibacterium</taxon>
    </lineage>
</organism>
<name>A0A1G8XBT1_9LACT</name>
<evidence type="ECO:0000256" key="4">
    <source>
        <dbReference type="ARBA" id="ARBA00023163"/>
    </source>
</evidence>
<evidence type="ECO:0000256" key="1">
    <source>
        <dbReference type="ARBA" id="ARBA00022491"/>
    </source>
</evidence>
<dbReference type="GO" id="GO:0003677">
    <property type="term" value="F:DNA binding"/>
    <property type="evidence" value="ECO:0007669"/>
    <property type="project" value="UniProtKB-KW"/>
</dbReference>
<reference evidence="7" key="1">
    <citation type="submission" date="2016-10" db="EMBL/GenBank/DDBJ databases">
        <authorList>
            <person name="Varghese N."/>
            <person name="Submissions S."/>
        </authorList>
    </citation>
    <scope>NUCLEOTIDE SEQUENCE [LARGE SCALE GENOMIC DNA]</scope>
    <source>
        <strain evidence="7">DSM 19181</strain>
    </source>
</reference>
<keyword evidence="4" id="KW-0804">Transcription</keyword>